<protein>
    <submittedName>
        <fullName evidence="3">Uncharacterized protein</fullName>
    </submittedName>
</protein>
<feature type="compositionally biased region" description="Basic and acidic residues" evidence="2">
    <location>
        <begin position="114"/>
        <end position="123"/>
    </location>
</feature>
<dbReference type="EMBL" id="CP144089">
    <property type="protein sequence ID" value="WWD02044.1"/>
    <property type="molecule type" value="Genomic_DNA"/>
</dbReference>
<gene>
    <name evidence="3" type="ORF">V865_000082</name>
</gene>
<keyword evidence="4" id="KW-1185">Reference proteome</keyword>
<feature type="coiled-coil region" evidence="1">
    <location>
        <begin position="1"/>
        <end position="28"/>
    </location>
</feature>
<feature type="region of interest" description="Disordered" evidence="2">
    <location>
        <begin position="148"/>
        <end position="212"/>
    </location>
</feature>
<organism evidence="3 4">
    <name type="scientific">Kwoniella europaea PYCC6329</name>
    <dbReference type="NCBI Taxonomy" id="1423913"/>
    <lineage>
        <taxon>Eukaryota</taxon>
        <taxon>Fungi</taxon>
        <taxon>Dikarya</taxon>
        <taxon>Basidiomycota</taxon>
        <taxon>Agaricomycotina</taxon>
        <taxon>Tremellomycetes</taxon>
        <taxon>Tremellales</taxon>
        <taxon>Cryptococcaceae</taxon>
        <taxon>Kwoniella</taxon>
    </lineage>
</organism>
<evidence type="ECO:0000256" key="1">
    <source>
        <dbReference type="SAM" id="Coils"/>
    </source>
</evidence>
<feature type="region of interest" description="Disordered" evidence="2">
    <location>
        <begin position="112"/>
        <end position="133"/>
    </location>
</feature>
<feature type="compositionally biased region" description="Basic and acidic residues" evidence="2">
    <location>
        <begin position="162"/>
        <end position="178"/>
    </location>
</feature>
<dbReference type="AlphaFoldDB" id="A0AAX4K7X9"/>
<keyword evidence="1" id="KW-0175">Coiled coil</keyword>
<proteinExistence type="predicted"/>
<dbReference type="KEGG" id="ker:91098886"/>
<accession>A0AAX4K7X9</accession>
<sequence length="243" mass="27679">MEKSERMMREKSRQIRRLEDKVINTRKTVERDLKTVGKGRDEEWSWPEDIDDWRDILDRLTRLTREELTKQDDPVFTSASEGVNDTVIDKGGKPTMVHEISKSTTTELPASLHTAHDNGHDTNETDSSSYKPSVPLGTVNIARASPKDHMTGWDTAKGGWKKPWEDKKDATSKSKSEILADNSDDEGFTTVSNRKRKRRNIEPISPVNKGKVPEQNLRQVIRAYRTVSGLINQQEVVKARLQG</sequence>
<dbReference type="GeneID" id="91098886"/>
<evidence type="ECO:0000256" key="2">
    <source>
        <dbReference type="SAM" id="MobiDB-lite"/>
    </source>
</evidence>
<feature type="region of interest" description="Disordered" evidence="2">
    <location>
        <begin position="73"/>
        <end position="94"/>
    </location>
</feature>
<dbReference type="Proteomes" id="UP001358614">
    <property type="component" value="Chromosome 1"/>
</dbReference>
<reference evidence="3 4" key="1">
    <citation type="submission" date="2024-01" db="EMBL/GenBank/DDBJ databases">
        <title>Comparative genomics of Cryptococcus and Kwoniella reveals pathogenesis evolution and contrasting modes of karyotype evolution via chromosome fusion or intercentromeric recombination.</title>
        <authorList>
            <person name="Coelho M.A."/>
            <person name="David-Palma M."/>
            <person name="Shea T."/>
            <person name="Bowers K."/>
            <person name="McGinley-Smith S."/>
            <person name="Mohammad A.W."/>
            <person name="Gnirke A."/>
            <person name="Yurkov A.M."/>
            <person name="Nowrousian M."/>
            <person name="Sun S."/>
            <person name="Cuomo C.A."/>
            <person name="Heitman J."/>
        </authorList>
    </citation>
    <scope>NUCLEOTIDE SEQUENCE [LARGE SCALE GENOMIC DNA]</scope>
    <source>
        <strain evidence="3 4">PYCC6329</strain>
    </source>
</reference>
<name>A0AAX4K7X9_9TREE</name>
<dbReference type="RefSeq" id="XP_066080011.1">
    <property type="nucleotide sequence ID" value="XM_066223914.1"/>
</dbReference>
<evidence type="ECO:0000313" key="3">
    <source>
        <dbReference type="EMBL" id="WWD02044.1"/>
    </source>
</evidence>
<evidence type="ECO:0000313" key="4">
    <source>
        <dbReference type="Proteomes" id="UP001358614"/>
    </source>
</evidence>